<dbReference type="Proteomes" id="UP000516412">
    <property type="component" value="Chromosome"/>
</dbReference>
<reference evidence="1" key="1">
    <citation type="submission" date="2024-06" db="EMBL/GenBank/DDBJ databases">
        <title>Complete Genome Sequence of mouse commensal type strain Neisseria musculi.</title>
        <authorList>
            <person name="Thapa E."/>
            <person name="Aluvathingal J."/>
            <person name="Nadendla S."/>
            <person name="Mehta A."/>
            <person name="Tettelin H."/>
            <person name="Weyand N.J."/>
        </authorList>
    </citation>
    <scope>NUCLEOTIDE SEQUENCE</scope>
    <source>
        <strain evidence="1">NW831</strain>
    </source>
</reference>
<name>A0ACD0ZNT5_9NEIS</name>
<protein>
    <submittedName>
        <fullName evidence="1">Small Multidrug Resistance family protein</fullName>
    </submittedName>
</protein>
<keyword evidence="2" id="KW-1185">Reference proteome</keyword>
<evidence type="ECO:0000313" key="2">
    <source>
        <dbReference type="Proteomes" id="UP000516412"/>
    </source>
</evidence>
<sequence>MWFCTGGQKACQAAGRCCFQTALRAQWGSAGVRLACIGIGGGSPGQPKQTACTRRQASPRRIPRAGAHRRKAADNAAGFGASELAGGRKSVQTALLCKGLRTEKPKKQACKISCGKVIIGGLFWVVDKESVMHWLFLALAIVSEVFGSTMLKLSSGFSRLWPSLGVVLGFGLAFYFLSLALKTMPLGTAYAVWAGVGLVLTAAVGIFFFGQKADAAGVFGIGLILAGVVVLNLFSKMGGH</sequence>
<accession>A0ACD0ZNT5</accession>
<gene>
    <name evidence="1" type="ORF">H7A79_2537</name>
</gene>
<dbReference type="EMBL" id="CP060414">
    <property type="protein sequence ID" value="QNT59784.2"/>
    <property type="molecule type" value="Genomic_DNA"/>
</dbReference>
<organism evidence="1 2">
    <name type="scientific">Neisseria musculi</name>
    <dbReference type="NCBI Taxonomy" id="1815583"/>
    <lineage>
        <taxon>Bacteria</taxon>
        <taxon>Pseudomonadati</taxon>
        <taxon>Pseudomonadota</taxon>
        <taxon>Betaproteobacteria</taxon>
        <taxon>Neisseriales</taxon>
        <taxon>Neisseriaceae</taxon>
        <taxon>Neisseria</taxon>
    </lineage>
</organism>
<evidence type="ECO:0000313" key="1">
    <source>
        <dbReference type="EMBL" id="QNT59784.2"/>
    </source>
</evidence>
<proteinExistence type="predicted"/>